<gene>
    <name evidence="12" type="ORF">IAB75_07150</name>
</gene>
<dbReference type="EMBL" id="JADILV010000047">
    <property type="protein sequence ID" value="MBO8483872.1"/>
    <property type="molecule type" value="Genomic_DNA"/>
</dbReference>
<dbReference type="Proteomes" id="UP000725002">
    <property type="component" value="Unassembled WGS sequence"/>
</dbReference>
<dbReference type="GO" id="GO:0030246">
    <property type="term" value="F:carbohydrate binding"/>
    <property type="evidence" value="ECO:0007669"/>
    <property type="project" value="InterPro"/>
</dbReference>
<dbReference type="PIRSF" id="PIRSF005096">
    <property type="entry name" value="GALM"/>
    <property type="match status" value="1"/>
</dbReference>
<sequence length="388" mass="41925">MTRNLIRSAAAALLAVTCAGCCGNKGTGIELLQEEAFNKTADGKVISLYTLENSNGMTVQLTNYGARIAALWVPSSDGSFKDVVWGYDSADAYLNAKDKYSGPVVGRYGNRIKDGKFTLDGKEYQLTVNENGNQLHGGKGGFSTRIWDAEQFTDAAGNPAVKMTLLSKDGEEGYPGNLTISVTYTLTPENEVVIDYNATTDAPTILNPTSHVYYNLHGTSAKSTDSHLMTIYADGYTPTDAELIPTGEIAPVEGTPMDFRTATAIGARMDTPDFEPLRLGKGYDHNWVLNKTTDGTHTGAHIAAEVYEPGTGIVMKIYTDQPGLQFYAGQGMDGKETGKRGDIHNVRSGIALETQNFPDAPNHENFPSSVLRPGETYTQHTVYAFSLK</sequence>
<dbReference type="EC" id="5.1.3.3" evidence="8"/>
<evidence type="ECO:0000256" key="8">
    <source>
        <dbReference type="PIRNR" id="PIRNR005096"/>
    </source>
</evidence>
<protein>
    <recommendedName>
        <fullName evidence="8">Aldose 1-epimerase</fullName>
        <ecNumber evidence="8">5.1.3.3</ecNumber>
    </recommendedName>
</protein>
<dbReference type="PANTHER" id="PTHR10091">
    <property type="entry name" value="ALDOSE-1-EPIMERASE"/>
    <property type="match status" value="1"/>
</dbReference>
<dbReference type="GO" id="GO:0004034">
    <property type="term" value="F:aldose 1-epimerase activity"/>
    <property type="evidence" value="ECO:0007669"/>
    <property type="project" value="UniProtKB-EC"/>
</dbReference>
<evidence type="ECO:0000256" key="9">
    <source>
        <dbReference type="PIRSR" id="PIRSR005096-1"/>
    </source>
</evidence>
<accession>A0A940DSD8</accession>
<comment type="subunit">
    <text evidence="4">Monomer.</text>
</comment>
<feature type="binding site" evidence="10">
    <location>
        <position position="284"/>
    </location>
    <ligand>
        <name>beta-D-galactose</name>
        <dbReference type="ChEBI" id="CHEBI:27667"/>
    </ligand>
</feature>
<comment type="caution">
    <text evidence="12">The sequence shown here is derived from an EMBL/GenBank/DDBJ whole genome shotgun (WGS) entry which is preliminary data.</text>
</comment>
<keyword evidence="5" id="KW-0106">Calcium</keyword>
<reference evidence="12" key="2">
    <citation type="journal article" date="2021" name="PeerJ">
        <title>Extensive microbial diversity within the chicken gut microbiome revealed by metagenomics and culture.</title>
        <authorList>
            <person name="Gilroy R."/>
            <person name="Ravi A."/>
            <person name="Getino M."/>
            <person name="Pursley I."/>
            <person name="Horton D.L."/>
            <person name="Alikhan N.F."/>
            <person name="Baker D."/>
            <person name="Gharbi K."/>
            <person name="Hall N."/>
            <person name="Watson M."/>
            <person name="Adriaenssens E.M."/>
            <person name="Foster-Nyarko E."/>
            <person name="Jarju S."/>
            <person name="Secka A."/>
            <person name="Antonio M."/>
            <person name="Oren A."/>
            <person name="Chaudhuri R.R."/>
            <person name="La Ragione R."/>
            <person name="Hildebrand F."/>
            <person name="Pallen M.J."/>
        </authorList>
    </citation>
    <scope>NUCLEOTIDE SEQUENCE</scope>
    <source>
        <strain evidence="12">G3-8215</strain>
    </source>
</reference>
<feature type="binding site" evidence="11">
    <location>
        <begin position="110"/>
        <end position="111"/>
    </location>
    <ligand>
        <name>beta-D-galactose</name>
        <dbReference type="ChEBI" id="CHEBI:27667"/>
    </ligand>
</feature>
<evidence type="ECO:0000313" key="12">
    <source>
        <dbReference type="EMBL" id="MBO8483872.1"/>
    </source>
</evidence>
<evidence type="ECO:0000256" key="4">
    <source>
        <dbReference type="ARBA" id="ARBA00011245"/>
    </source>
</evidence>
<dbReference type="InterPro" id="IPR014718">
    <property type="entry name" value="GH-type_carb-bd"/>
</dbReference>
<evidence type="ECO:0000313" key="13">
    <source>
        <dbReference type="Proteomes" id="UP000725002"/>
    </source>
</evidence>
<evidence type="ECO:0000256" key="3">
    <source>
        <dbReference type="ARBA" id="ARBA00006206"/>
    </source>
</evidence>
<evidence type="ECO:0000256" key="10">
    <source>
        <dbReference type="PIRSR" id="PIRSR005096-2"/>
    </source>
</evidence>
<dbReference type="GO" id="GO:0033499">
    <property type="term" value="P:galactose catabolic process via UDP-galactose, Leloir pathway"/>
    <property type="evidence" value="ECO:0007669"/>
    <property type="project" value="TreeGrafter"/>
</dbReference>
<comment type="similarity">
    <text evidence="3 8">Belongs to the aldose epimerase family.</text>
</comment>
<feature type="active site" description="Proton acceptor" evidence="9">
    <location>
        <position position="353"/>
    </location>
</feature>
<dbReference type="SUPFAM" id="SSF74650">
    <property type="entry name" value="Galactose mutarotase-like"/>
    <property type="match status" value="1"/>
</dbReference>
<name>A0A940DSD8_9BACT</name>
<dbReference type="InterPro" id="IPR015443">
    <property type="entry name" value="Aldose_1-epimerase"/>
</dbReference>
<comment type="catalytic activity">
    <reaction evidence="8">
        <text>alpha-D-glucose = beta-D-glucose</text>
        <dbReference type="Rhea" id="RHEA:10264"/>
        <dbReference type="ChEBI" id="CHEBI:15903"/>
        <dbReference type="ChEBI" id="CHEBI:17925"/>
        <dbReference type="EC" id="5.1.3.3"/>
    </reaction>
</comment>
<evidence type="ECO:0000256" key="1">
    <source>
        <dbReference type="ARBA" id="ARBA00001913"/>
    </source>
</evidence>
<dbReference type="InterPro" id="IPR008183">
    <property type="entry name" value="Aldose_1/G6P_1-epimerase"/>
</dbReference>
<dbReference type="AlphaFoldDB" id="A0A940DSD8"/>
<dbReference type="Gene3D" id="2.70.98.10">
    <property type="match status" value="1"/>
</dbReference>
<dbReference type="PANTHER" id="PTHR10091:SF0">
    <property type="entry name" value="GALACTOSE MUTAROTASE"/>
    <property type="match status" value="1"/>
</dbReference>
<dbReference type="Pfam" id="PF01263">
    <property type="entry name" value="Aldose_epim"/>
    <property type="match status" value="1"/>
</dbReference>
<evidence type="ECO:0000256" key="7">
    <source>
        <dbReference type="ARBA" id="ARBA00023277"/>
    </source>
</evidence>
<dbReference type="CDD" id="cd09019">
    <property type="entry name" value="galactose_mutarotase_like"/>
    <property type="match status" value="1"/>
</dbReference>
<comment type="pathway">
    <text evidence="2 8">Carbohydrate metabolism; hexose metabolism.</text>
</comment>
<proteinExistence type="inferred from homology"/>
<evidence type="ECO:0000256" key="11">
    <source>
        <dbReference type="PIRSR" id="PIRSR005096-3"/>
    </source>
</evidence>
<dbReference type="NCBIfam" id="NF008277">
    <property type="entry name" value="PRK11055.1"/>
    <property type="match status" value="1"/>
</dbReference>
<evidence type="ECO:0000256" key="2">
    <source>
        <dbReference type="ARBA" id="ARBA00005028"/>
    </source>
</evidence>
<evidence type="ECO:0000256" key="6">
    <source>
        <dbReference type="ARBA" id="ARBA00023235"/>
    </source>
</evidence>
<dbReference type="GO" id="GO:0006006">
    <property type="term" value="P:glucose metabolic process"/>
    <property type="evidence" value="ECO:0007669"/>
    <property type="project" value="TreeGrafter"/>
</dbReference>
<dbReference type="GO" id="GO:0005737">
    <property type="term" value="C:cytoplasm"/>
    <property type="evidence" value="ECO:0007669"/>
    <property type="project" value="TreeGrafter"/>
</dbReference>
<keyword evidence="6 8" id="KW-0413">Isomerase</keyword>
<keyword evidence="7 8" id="KW-0119">Carbohydrate metabolism</keyword>
<feature type="binding site" evidence="11">
    <location>
        <begin position="211"/>
        <end position="213"/>
    </location>
    <ligand>
        <name>beta-D-galactose</name>
        <dbReference type="ChEBI" id="CHEBI:27667"/>
    </ligand>
</feature>
<organism evidence="12 13">
    <name type="scientific">Candidatus Cryptobacteroides avicola</name>
    <dbReference type="NCBI Taxonomy" id="2840757"/>
    <lineage>
        <taxon>Bacteria</taxon>
        <taxon>Pseudomonadati</taxon>
        <taxon>Bacteroidota</taxon>
        <taxon>Bacteroidia</taxon>
        <taxon>Bacteroidales</taxon>
        <taxon>Candidatus Cryptobacteroides</taxon>
    </lineage>
</organism>
<dbReference type="InterPro" id="IPR011013">
    <property type="entry name" value="Gal_mutarotase_sf_dom"/>
</dbReference>
<feature type="active site" description="Proton donor" evidence="9">
    <location>
        <position position="211"/>
    </location>
</feature>
<dbReference type="InterPro" id="IPR047215">
    <property type="entry name" value="Galactose_mutarotase-like"/>
</dbReference>
<comment type="cofactor">
    <cofactor evidence="1">
        <name>Ca(2+)</name>
        <dbReference type="ChEBI" id="CHEBI:29108"/>
    </cofactor>
</comment>
<evidence type="ECO:0000256" key="5">
    <source>
        <dbReference type="ARBA" id="ARBA00022837"/>
    </source>
</evidence>
<reference evidence="12" key="1">
    <citation type="submission" date="2020-10" db="EMBL/GenBank/DDBJ databases">
        <authorList>
            <person name="Gilroy R."/>
        </authorList>
    </citation>
    <scope>NUCLEOTIDE SEQUENCE</scope>
    <source>
        <strain evidence="12">G3-8215</strain>
    </source>
</reference>